<dbReference type="SMART" id="SM00028">
    <property type="entry name" value="TPR"/>
    <property type="match status" value="2"/>
</dbReference>
<dbReference type="SUPFAM" id="SSF48452">
    <property type="entry name" value="TPR-like"/>
    <property type="match status" value="1"/>
</dbReference>
<sequence length="196" mass="21017">MPRSVLVAFACLAIVTAACSPAPPGGGGTEFGKGPDQMGPQAGRGDVADAVDGLIVGHRLMAAGEFELALRAYYRAMAEQGTSVDALSAIGSANLRLGRVQQAEQVLRRALELDQQFVPAHNNLGVALAEQNRWGEAQLHFRNAFAFDSGQAREIRENLRLAIEKTAQTGYDDTEAHQLSLMRRGTGRYLLLSTPL</sequence>
<feature type="signal peptide" evidence="5">
    <location>
        <begin position="1"/>
        <end position="22"/>
    </location>
</feature>
<dbReference type="RefSeq" id="WP_274352429.1">
    <property type="nucleotide sequence ID" value="NZ_JAQZSM010000009.1"/>
</dbReference>
<organism evidence="6 7">
    <name type="scientific">Roseinatronobacter alkalisoli</name>
    <dbReference type="NCBI Taxonomy" id="3028235"/>
    <lineage>
        <taxon>Bacteria</taxon>
        <taxon>Pseudomonadati</taxon>
        <taxon>Pseudomonadota</taxon>
        <taxon>Alphaproteobacteria</taxon>
        <taxon>Rhodobacterales</taxon>
        <taxon>Paracoccaceae</taxon>
        <taxon>Roseinatronobacter</taxon>
    </lineage>
</organism>
<comment type="caution">
    <text evidence="6">The sequence shown here is derived from an EMBL/GenBank/DDBJ whole genome shotgun (WGS) entry which is preliminary data.</text>
</comment>
<proteinExistence type="predicted"/>
<dbReference type="PANTHER" id="PTHR45831:SF2">
    <property type="entry name" value="LD24721P"/>
    <property type="match status" value="1"/>
</dbReference>
<keyword evidence="1" id="KW-0677">Repeat</keyword>
<dbReference type="Proteomes" id="UP001431784">
    <property type="component" value="Unassembled WGS sequence"/>
</dbReference>
<dbReference type="InterPro" id="IPR011990">
    <property type="entry name" value="TPR-like_helical_dom_sf"/>
</dbReference>
<accession>A0ABT5T9F6</accession>
<feature type="repeat" description="TPR" evidence="3">
    <location>
        <begin position="84"/>
        <end position="117"/>
    </location>
</feature>
<dbReference type="EMBL" id="JAQZSM010000009">
    <property type="protein sequence ID" value="MDD7971752.1"/>
    <property type="molecule type" value="Genomic_DNA"/>
</dbReference>
<evidence type="ECO:0000256" key="1">
    <source>
        <dbReference type="ARBA" id="ARBA00022737"/>
    </source>
</evidence>
<feature type="region of interest" description="Disordered" evidence="4">
    <location>
        <begin position="24"/>
        <end position="44"/>
    </location>
</feature>
<evidence type="ECO:0000256" key="5">
    <source>
        <dbReference type="SAM" id="SignalP"/>
    </source>
</evidence>
<evidence type="ECO:0000256" key="4">
    <source>
        <dbReference type="SAM" id="MobiDB-lite"/>
    </source>
</evidence>
<evidence type="ECO:0000313" key="6">
    <source>
        <dbReference type="EMBL" id="MDD7971752.1"/>
    </source>
</evidence>
<evidence type="ECO:0000256" key="3">
    <source>
        <dbReference type="PROSITE-ProRule" id="PRU00339"/>
    </source>
</evidence>
<dbReference type="Pfam" id="PF14559">
    <property type="entry name" value="TPR_19"/>
    <property type="match status" value="1"/>
</dbReference>
<dbReference type="InterPro" id="IPR047150">
    <property type="entry name" value="SGT"/>
</dbReference>
<name>A0ABT5T9F6_9RHOB</name>
<keyword evidence="5" id="KW-0732">Signal</keyword>
<dbReference type="PROSITE" id="PS50005">
    <property type="entry name" value="TPR"/>
    <property type="match status" value="1"/>
</dbReference>
<dbReference type="Gene3D" id="1.25.40.10">
    <property type="entry name" value="Tetratricopeptide repeat domain"/>
    <property type="match status" value="1"/>
</dbReference>
<dbReference type="PANTHER" id="PTHR45831">
    <property type="entry name" value="LD24721P"/>
    <property type="match status" value="1"/>
</dbReference>
<protein>
    <submittedName>
        <fullName evidence="6">Tetratricopeptide repeat protein</fullName>
    </submittedName>
</protein>
<dbReference type="InterPro" id="IPR019734">
    <property type="entry name" value="TPR_rpt"/>
</dbReference>
<keyword evidence="7" id="KW-1185">Reference proteome</keyword>
<evidence type="ECO:0000313" key="7">
    <source>
        <dbReference type="Proteomes" id="UP001431784"/>
    </source>
</evidence>
<feature type="chain" id="PRO_5046469101" evidence="5">
    <location>
        <begin position="23"/>
        <end position="196"/>
    </location>
</feature>
<gene>
    <name evidence="6" type="ORF">PUT78_11625</name>
</gene>
<keyword evidence="2 3" id="KW-0802">TPR repeat</keyword>
<evidence type="ECO:0000256" key="2">
    <source>
        <dbReference type="ARBA" id="ARBA00022803"/>
    </source>
</evidence>
<dbReference type="PROSITE" id="PS51257">
    <property type="entry name" value="PROKAR_LIPOPROTEIN"/>
    <property type="match status" value="1"/>
</dbReference>
<reference evidence="6" key="1">
    <citation type="submission" date="2023-02" db="EMBL/GenBank/DDBJ databases">
        <title>Description of Roseinatronobacter alkalisoli sp. nov., an alkaliphilic bacerium isolated from soda soil.</title>
        <authorList>
            <person name="Wei W."/>
        </authorList>
    </citation>
    <scope>NUCLEOTIDE SEQUENCE</scope>
    <source>
        <strain evidence="6">HJB301</strain>
    </source>
</reference>